<organism evidence="7 8">
    <name type="scientific">Olsenella profusa</name>
    <dbReference type="NCBI Taxonomy" id="138595"/>
    <lineage>
        <taxon>Bacteria</taxon>
        <taxon>Bacillati</taxon>
        <taxon>Actinomycetota</taxon>
        <taxon>Coriobacteriia</taxon>
        <taxon>Coriobacteriales</taxon>
        <taxon>Atopobiaceae</taxon>
        <taxon>Olsenella</taxon>
    </lineage>
</organism>
<dbReference type="EMBL" id="JACSNQ010000014">
    <property type="protein sequence ID" value="MBM6775286.1"/>
    <property type="molecule type" value="Genomic_DNA"/>
</dbReference>
<dbReference type="PANTHER" id="PTHR11241">
    <property type="entry name" value="DEOXYURIDINE 5'-TRIPHOSPHATE NUCLEOTIDOHYDROLASE"/>
    <property type="match status" value="1"/>
</dbReference>
<dbReference type="InterPro" id="IPR029054">
    <property type="entry name" value="dUTPase-like"/>
</dbReference>
<keyword evidence="5" id="KW-0460">Magnesium</keyword>
<dbReference type="InterPro" id="IPR036157">
    <property type="entry name" value="dUTPase-like_sf"/>
</dbReference>
<comment type="catalytic activity">
    <reaction evidence="4 5">
        <text>dUTP + H2O = dUMP + diphosphate + H(+)</text>
        <dbReference type="Rhea" id="RHEA:10248"/>
        <dbReference type="ChEBI" id="CHEBI:15377"/>
        <dbReference type="ChEBI" id="CHEBI:15378"/>
        <dbReference type="ChEBI" id="CHEBI:33019"/>
        <dbReference type="ChEBI" id="CHEBI:61555"/>
        <dbReference type="ChEBI" id="CHEBI:246422"/>
        <dbReference type="EC" id="3.6.1.23"/>
    </reaction>
</comment>
<dbReference type="EC" id="3.6.1.23" evidence="5"/>
<comment type="function">
    <text evidence="5">This enzyme is involved in nucleotide metabolism: it produces dUMP, the immediate precursor of thymidine nucleotides and it decreases the intracellular concentration of dUTP so that uracil cannot be incorporated into DNA.</text>
</comment>
<dbReference type="SUPFAM" id="SSF51283">
    <property type="entry name" value="dUTPase-like"/>
    <property type="match status" value="1"/>
</dbReference>
<reference evidence="7 8" key="1">
    <citation type="journal article" date="2021" name="Sci. Rep.">
        <title>The distribution of antibiotic resistance genes in chicken gut microbiota commensals.</title>
        <authorList>
            <person name="Juricova H."/>
            <person name="Matiasovicova J."/>
            <person name="Kubasova T."/>
            <person name="Cejkova D."/>
            <person name="Rychlik I."/>
        </authorList>
    </citation>
    <scope>NUCLEOTIDE SEQUENCE [LARGE SCALE GENOMIC DNA]</scope>
    <source>
        <strain evidence="7 8">An794</strain>
    </source>
</reference>
<dbReference type="InterPro" id="IPR033704">
    <property type="entry name" value="dUTPase_trimeric"/>
</dbReference>
<dbReference type="Gene3D" id="2.70.40.10">
    <property type="match status" value="1"/>
</dbReference>
<keyword evidence="3 5" id="KW-0546">Nucleotide metabolism</keyword>
<feature type="binding site" evidence="5">
    <location>
        <begin position="67"/>
        <end position="69"/>
    </location>
    <ligand>
        <name>substrate</name>
    </ligand>
</feature>
<name>A0ABS2F2S6_9ACTN</name>
<comment type="similarity">
    <text evidence="1 5">Belongs to the dUTPase family.</text>
</comment>
<dbReference type="PANTHER" id="PTHR11241:SF0">
    <property type="entry name" value="DEOXYURIDINE 5'-TRIPHOSPHATE NUCLEOTIDOHYDROLASE"/>
    <property type="match status" value="1"/>
</dbReference>
<dbReference type="NCBIfam" id="TIGR00576">
    <property type="entry name" value="dut"/>
    <property type="match status" value="1"/>
</dbReference>
<feature type="domain" description="dUTPase-like" evidence="6">
    <location>
        <begin position="17"/>
        <end position="147"/>
    </location>
</feature>
<dbReference type="Proteomes" id="UP000712527">
    <property type="component" value="Unassembled WGS sequence"/>
</dbReference>
<feature type="binding site" evidence="5">
    <location>
        <position position="80"/>
    </location>
    <ligand>
        <name>substrate</name>
    </ligand>
</feature>
<comment type="caution">
    <text evidence="5">Lacks conserved residue(s) required for the propagation of feature annotation.</text>
</comment>
<evidence type="ECO:0000259" key="6">
    <source>
        <dbReference type="Pfam" id="PF00692"/>
    </source>
</evidence>
<evidence type="ECO:0000256" key="5">
    <source>
        <dbReference type="HAMAP-Rule" id="MF_00116"/>
    </source>
</evidence>
<comment type="cofactor">
    <cofactor evidence="5">
        <name>Mg(2+)</name>
        <dbReference type="ChEBI" id="CHEBI:18420"/>
    </cofactor>
</comment>
<gene>
    <name evidence="5 7" type="primary">dut</name>
    <name evidence="7" type="ORF">H9X80_06985</name>
</gene>
<keyword evidence="8" id="KW-1185">Reference proteome</keyword>
<comment type="caution">
    <text evidence="7">The sequence shown here is derived from an EMBL/GenBank/DDBJ whole genome shotgun (WGS) entry which is preliminary data.</text>
</comment>
<sequence>MTDERIDLPIKRLDPSVELPSYAYAGDAGLDLRANEDVTLAPHERRLVSTGLAVAIPEGFAGFVQPRSGLALNQGLSMANTPGLVDSHYRGELKVCAVNLDDEKPITIERGERIAQLVIQRVPTVTLVEVDELDETDRGAGGFGSSGV</sequence>
<evidence type="ECO:0000313" key="7">
    <source>
        <dbReference type="EMBL" id="MBM6775286.1"/>
    </source>
</evidence>
<keyword evidence="5" id="KW-0479">Metal-binding</keyword>
<dbReference type="HAMAP" id="MF_00116">
    <property type="entry name" value="dUTPase_bact"/>
    <property type="match status" value="1"/>
</dbReference>
<feature type="binding site" evidence="5">
    <location>
        <begin position="84"/>
        <end position="86"/>
    </location>
    <ligand>
        <name>substrate</name>
    </ligand>
</feature>
<dbReference type="RefSeq" id="WP_204793624.1">
    <property type="nucleotide sequence ID" value="NZ_JACSNQ010000014.1"/>
</dbReference>
<dbReference type="NCBIfam" id="NF001862">
    <property type="entry name" value="PRK00601.1"/>
    <property type="match status" value="1"/>
</dbReference>
<comment type="pathway">
    <text evidence="5">Pyrimidine metabolism; dUMP biosynthesis; dUMP from dCTP (dUTP route): step 2/2.</text>
</comment>
<dbReference type="InterPro" id="IPR008181">
    <property type="entry name" value="dUTPase"/>
</dbReference>
<dbReference type="CDD" id="cd07557">
    <property type="entry name" value="trimeric_dUTPase"/>
    <property type="match status" value="1"/>
</dbReference>
<evidence type="ECO:0000256" key="1">
    <source>
        <dbReference type="ARBA" id="ARBA00006581"/>
    </source>
</evidence>
<proteinExistence type="inferred from homology"/>
<accession>A0ABS2F2S6</accession>
<dbReference type="Pfam" id="PF00692">
    <property type="entry name" value="dUTPase"/>
    <property type="match status" value="1"/>
</dbReference>
<keyword evidence="2 5" id="KW-0378">Hydrolase</keyword>
<evidence type="ECO:0000256" key="3">
    <source>
        <dbReference type="ARBA" id="ARBA00023080"/>
    </source>
</evidence>
<protein>
    <recommendedName>
        <fullName evidence="5">Deoxyuridine 5'-triphosphate nucleotidohydrolase</fullName>
        <shortName evidence="5">dUTPase</shortName>
        <ecNumber evidence="5">3.6.1.23</ecNumber>
    </recommendedName>
    <alternativeName>
        <fullName evidence="5">dUTP pyrophosphatase</fullName>
    </alternativeName>
</protein>
<evidence type="ECO:0000313" key="8">
    <source>
        <dbReference type="Proteomes" id="UP000712527"/>
    </source>
</evidence>
<evidence type="ECO:0000256" key="2">
    <source>
        <dbReference type="ARBA" id="ARBA00022801"/>
    </source>
</evidence>
<evidence type="ECO:0000256" key="4">
    <source>
        <dbReference type="ARBA" id="ARBA00047686"/>
    </source>
</evidence>
<dbReference type="GO" id="GO:0004170">
    <property type="term" value="F:dUTP diphosphatase activity"/>
    <property type="evidence" value="ECO:0007669"/>
    <property type="project" value="UniProtKB-EC"/>
</dbReference>